<dbReference type="PANTHER" id="PTHR43881">
    <property type="entry name" value="GAMMA-GLUTAMYLTRANSPEPTIDASE (AFU_ORTHOLOGUE AFUA_4G13580)"/>
    <property type="match status" value="1"/>
</dbReference>
<keyword evidence="1" id="KW-0012">Acyltransferase</keyword>
<dbReference type="InterPro" id="IPR052896">
    <property type="entry name" value="GGT-like_enzyme"/>
</dbReference>
<dbReference type="InterPro" id="IPR043137">
    <property type="entry name" value="GGT_ssub_C"/>
</dbReference>
<dbReference type="EC" id="2.3.2.2" evidence="1"/>
<keyword evidence="1" id="KW-0808">Transferase</keyword>
<dbReference type="GO" id="GO:0103068">
    <property type="term" value="F:leukotriene C4 gamma-glutamyl transferase activity"/>
    <property type="evidence" value="ECO:0007669"/>
    <property type="project" value="UniProtKB-EC"/>
</dbReference>
<dbReference type="EC" id="3.4.19.13" evidence="1"/>
<sequence>MTPVTYTAPPAFTTRPDLVGTFGMTASTHWLATASAQAVLERGGNAFDAAVAGAFVLHVVEPHLNGPGGDLTAVFATAADPGTPTVLMGQGPAPAAATVEHYRAEGLELVPGSGALAAAVPGAVDAWLLLLRDHGTWELGDVLAYAVGYARDGHPITGRVTETIAAVADLFAEHWPTSADRWLVDGRAPAPGDLVTNPAYAAVLEGLVAAGGSVPTVDGDRGGAAPVADSAATTREGRIDAARLEWAEGLVARSIDEFVRTPHRHSSGTDHAGVIRASDLAGFRAGVEPAATVEFRGHTIAKTGAWGQGPALLQVLALLDPMPDELLDPSTADGAHVIVEAQKLAMADREAYYGDREVPLDRLLSAEYASARRELIGDRASLELRPGDVVPGAARLATLRTEYVAPGLDGPVAGVGEPTVGSFAETPADVAAADDSAAGEPVVEPTGVTRGDTCHIDVVDRWGNIVSATPSGGWLQSSPTIPALGFCLGSRLQMAWLEEGTASTLEPGRRPRTTLTPTLVLRDGQAVVALGSPGGDQQDQWQLLYLLRTIVGGYTPQQAIDAPALHTTSFPGSFWPRTWTPGGVVVEDRLGDDVIAGLEARGHRITRSGDWSLGRLSSVTRDPATGVLSAAANPRGAQAYAAGR</sequence>
<dbReference type="GO" id="GO:0036374">
    <property type="term" value="F:glutathione hydrolase activity"/>
    <property type="evidence" value="ECO:0007669"/>
    <property type="project" value="UniProtKB-EC"/>
</dbReference>
<dbReference type="SUPFAM" id="SSF56235">
    <property type="entry name" value="N-terminal nucleophile aminohydrolases (Ntn hydrolases)"/>
    <property type="match status" value="1"/>
</dbReference>
<dbReference type="InterPro" id="IPR043138">
    <property type="entry name" value="GGT_lsub"/>
</dbReference>
<keyword evidence="1" id="KW-0378">Hydrolase</keyword>
<accession>A0A7W3PJ20</accession>
<name>A0A7W3PJ20_9MICO</name>
<protein>
    <submittedName>
        <fullName evidence="1">Gamma-glutamyltranspeptidase/glutathione hydrolase</fullName>
        <ecNumber evidence="1">2.3.2.2</ecNumber>
        <ecNumber evidence="1">3.4.19.13</ecNumber>
    </submittedName>
</protein>
<dbReference type="InterPro" id="IPR029055">
    <property type="entry name" value="Ntn_hydrolases_N"/>
</dbReference>
<organism evidence="1 2">
    <name type="scientific">Frigoribacterium faeni</name>
    <dbReference type="NCBI Taxonomy" id="145483"/>
    <lineage>
        <taxon>Bacteria</taxon>
        <taxon>Bacillati</taxon>
        <taxon>Actinomycetota</taxon>
        <taxon>Actinomycetes</taxon>
        <taxon>Micrococcales</taxon>
        <taxon>Microbacteriaceae</taxon>
        <taxon>Frigoribacterium</taxon>
    </lineage>
</organism>
<evidence type="ECO:0000313" key="2">
    <source>
        <dbReference type="Proteomes" id="UP000522688"/>
    </source>
</evidence>
<evidence type="ECO:0000313" key="1">
    <source>
        <dbReference type="EMBL" id="MBA8813506.1"/>
    </source>
</evidence>
<dbReference type="AlphaFoldDB" id="A0A7W3PJ20"/>
<dbReference type="PANTHER" id="PTHR43881:SF1">
    <property type="entry name" value="GAMMA-GLUTAMYLTRANSPEPTIDASE (AFU_ORTHOLOGUE AFUA_4G13580)"/>
    <property type="match status" value="1"/>
</dbReference>
<dbReference type="EMBL" id="JACGWW010000002">
    <property type="protein sequence ID" value="MBA8813506.1"/>
    <property type="molecule type" value="Genomic_DNA"/>
</dbReference>
<dbReference type="Proteomes" id="UP000522688">
    <property type="component" value="Unassembled WGS sequence"/>
</dbReference>
<gene>
    <name evidence="1" type="ORF">FB463_001755</name>
</gene>
<proteinExistence type="predicted"/>
<dbReference type="Gene3D" id="3.60.20.40">
    <property type="match status" value="1"/>
</dbReference>
<dbReference type="Pfam" id="PF01019">
    <property type="entry name" value="G_glu_transpept"/>
    <property type="match status" value="1"/>
</dbReference>
<comment type="caution">
    <text evidence="1">The sequence shown here is derived from an EMBL/GenBank/DDBJ whole genome shotgun (WGS) entry which is preliminary data.</text>
</comment>
<dbReference type="PRINTS" id="PR01210">
    <property type="entry name" value="GGTRANSPTASE"/>
</dbReference>
<dbReference type="Gene3D" id="1.10.246.130">
    <property type="match status" value="1"/>
</dbReference>
<reference evidence="1 2" key="1">
    <citation type="submission" date="2020-07" db="EMBL/GenBank/DDBJ databases">
        <title>Sequencing the genomes of 1000 actinobacteria strains.</title>
        <authorList>
            <person name="Klenk H.-P."/>
        </authorList>
    </citation>
    <scope>NUCLEOTIDE SEQUENCE [LARGE SCALE GENOMIC DNA]</scope>
    <source>
        <strain evidence="1 2">DSM 10309</strain>
    </source>
</reference>